<organism evidence="1 2">
    <name type="scientific">Camellia lanceoleosa</name>
    <dbReference type="NCBI Taxonomy" id="1840588"/>
    <lineage>
        <taxon>Eukaryota</taxon>
        <taxon>Viridiplantae</taxon>
        <taxon>Streptophyta</taxon>
        <taxon>Embryophyta</taxon>
        <taxon>Tracheophyta</taxon>
        <taxon>Spermatophyta</taxon>
        <taxon>Magnoliopsida</taxon>
        <taxon>eudicotyledons</taxon>
        <taxon>Gunneridae</taxon>
        <taxon>Pentapetalae</taxon>
        <taxon>asterids</taxon>
        <taxon>Ericales</taxon>
        <taxon>Theaceae</taxon>
        <taxon>Camellia</taxon>
    </lineage>
</organism>
<name>A0ACC0G6X0_9ERIC</name>
<reference evidence="1 2" key="1">
    <citation type="journal article" date="2022" name="Plant J.">
        <title>Chromosome-level genome of Camellia lanceoleosa provides a valuable resource for understanding genome evolution and self-incompatibility.</title>
        <authorList>
            <person name="Gong W."/>
            <person name="Xiao S."/>
            <person name="Wang L."/>
            <person name="Liao Z."/>
            <person name="Chang Y."/>
            <person name="Mo W."/>
            <person name="Hu G."/>
            <person name="Li W."/>
            <person name="Zhao G."/>
            <person name="Zhu H."/>
            <person name="Hu X."/>
            <person name="Ji K."/>
            <person name="Xiang X."/>
            <person name="Song Q."/>
            <person name="Yuan D."/>
            <person name="Jin S."/>
            <person name="Zhang L."/>
        </authorList>
    </citation>
    <scope>NUCLEOTIDE SEQUENCE [LARGE SCALE GENOMIC DNA]</scope>
    <source>
        <strain evidence="1">SQ_2022a</strain>
    </source>
</reference>
<comment type="caution">
    <text evidence="1">The sequence shown here is derived from an EMBL/GenBank/DDBJ whole genome shotgun (WGS) entry which is preliminary data.</text>
</comment>
<gene>
    <name evidence="1" type="ORF">LOK49_LG10G00559</name>
</gene>
<protein>
    <submittedName>
        <fullName evidence="1">E3 ubiquitin-protein ligase RHA2B</fullName>
    </submittedName>
</protein>
<sequence>MEENMVVEKGDDMADDVDAKMAARDLLANKDVRDGKEERSAGLGKSTLAETLMVEETKDSMEKTTRAETRIQETRIMEDNRRNKSAHEALNEPPCNIQKNMNTLVFLSNHFLFLLLLLYIFIHRNLLPKFNHAMFINFAFSITNFNSAWNFLFHHSKSHNLQSHVTDNQKGIRIRQYEHEPGSEGAAPECAVCLSKIEEGDEIRELSCDHLFHRVCLDRWVGYNHETCPLCRGSLAPRRSITEFGMEVLSFKFCSFSSRDRDSWWLR</sequence>
<evidence type="ECO:0000313" key="1">
    <source>
        <dbReference type="EMBL" id="KAI7996785.1"/>
    </source>
</evidence>
<dbReference type="Proteomes" id="UP001060215">
    <property type="component" value="Chromosome 10"/>
</dbReference>
<keyword evidence="2" id="KW-1185">Reference proteome</keyword>
<accession>A0ACC0G6X0</accession>
<evidence type="ECO:0000313" key="2">
    <source>
        <dbReference type="Proteomes" id="UP001060215"/>
    </source>
</evidence>
<proteinExistence type="predicted"/>
<dbReference type="EMBL" id="CM045767">
    <property type="protein sequence ID" value="KAI7996785.1"/>
    <property type="molecule type" value="Genomic_DNA"/>
</dbReference>